<dbReference type="RefSeq" id="WP_006691417.1">
    <property type="nucleotide sequence ID" value="NZ_GG694010.1"/>
</dbReference>
<dbReference type="AlphaFoldDB" id="C4V0R5"/>
<comment type="caution">
    <text evidence="1">The sequence shown here is derived from an EMBL/GenBank/DDBJ whole genome shotgun (WGS) entry which is preliminary data.</text>
</comment>
<reference evidence="1 2" key="1">
    <citation type="submission" date="2009-04" db="EMBL/GenBank/DDBJ databases">
        <authorList>
            <person name="Qin X."/>
            <person name="Bachman B."/>
            <person name="Battles P."/>
            <person name="Bell A."/>
            <person name="Bess C."/>
            <person name="Bickham C."/>
            <person name="Chaboub L."/>
            <person name="Chen D."/>
            <person name="Coyle M."/>
            <person name="Deiros D.R."/>
            <person name="Dinh H."/>
            <person name="Forbes L."/>
            <person name="Fowler G."/>
            <person name="Francisco L."/>
            <person name="Fu Q."/>
            <person name="Gubbala S."/>
            <person name="Hale W."/>
            <person name="Han Y."/>
            <person name="Hemphill L."/>
            <person name="Highlander S.K."/>
            <person name="Hirani K."/>
            <person name="Hogues M."/>
            <person name="Jackson L."/>
            <person name="Jakkamsetti A."/>
            <person name="Javaid M."/>
            <person name="Jiang H."/>
            <person name="Korchina V."/>
            <person name="Kovar C."/>
            <person name="Lara F."/>
            <person name="Lee S."/>
            <person name="Mata R."/>
            <person name="Mathew T."/>
            <person name="Moen C."/>
            <person name="Morales K."/>
            <person name="Munidasa M."/>
            <person name="Nazareth L."/>
            <person name="Ngo R."/>
            <person name="Nguyen L."/>
            <person name="Okwuonu G."/>
            <person name="Ongeri F."/>
            <person name="Patil S."/>
            <person name="Petrosino J."/>
            <person name="Pham C."/>
            <person name="Pham P."/>
            <person name="Pu L.-L."/>
            <person name="Puazo M."/>
            <person name="Raj R."/>
            <person name="Reid J."/>
            <person name="Rouhana J."/>
            <person name="Saada N."/>
            <person name="Shang Y."/>
            <person name="Simmons D."/>
            <person name="Thornton R."/>
            <person name="Warren J."/>
            <person name="Weissenberger G."/>
            <person name="Zhang J."/>
            <person name="Zhang L."/>
            <person name="Zhou C."/>
            <person name="Zhu D."/>
            <person name="Muzny D."/>
            <person name="Worley K."/>
            <person name="Gibbs R."/>
        </authorList>
    </citation>
    <scope>NUCLEOTIDE SEQUENCE [LARGE SCALE GENOMIC DNA]</scope>
    <source>
        <strain evidence="1 2">ATCC 43531</strain>
    </source>
</reference>
<accession>C4V0R5</accession>
<sequence length="157" mass="18209">MNDFEFISNILKNITCSEVGKGGLTVWIGFGDKIKVKGKEKHLYYLVIQCAWRFLQNNKIILASGDMYRRFDETKPFDIGNDDNSVYDEKVNALNMNLSRGVRVTKVNFSDTGDITLLLENGIVFQTFIEESVKDEFWRLISFKTENSKHIVFYDIE</sequence>
<gene>
    <name evidence="1" type="ORF">HMPREF0908_0176</name>
</gene>
<dbReference type="HOGENOM" id="CLU_1552219_0_0_9"/>
<dbReference type="EMBL" id="ACLA01000002">
    <property type="protein sequence ID" value="EEQ49594.1"/>
    <property type="molecule type" value="Genomic_DNA"/>
</dbReference>
<name>C4V0R5_9FIRM</name>
<evidence type="ECO:0000313" key="1">
    <source>
        <dbReference type="EMBL" id="EEQ49594.1"/>
    </source>
</evidence>
<organism evidence="1 2">
    <name type="scientific">Selenomonas flueggei ATCC 43531</name>
    <dbReference type="NCBI Taxonomy" id="638302"/>
    <lineage>
        <taxon>Bacteria</taxon>
        <taxon>Bacillati</taxon>
        <taxon>Bacillota</taxon>
        <taxon>Negativicutes</taxon>
        <taxon>Selenomonadales</taxon>
        <taxon>Selenomonadaceae</taxon>
        <taxon>Selenomonas</taxon>
    </lineage>
</organism>
<dbReference type="OrthoDB" id="2059196at2"/>
<evidence type="ECO:0000313" key="2">
    <source>
        <dbReference type="Proteomes" id="UP000005309"/>
    </source>
</evidence>
<proteinExistence type="predicted"/>
<dbReference type="Proteomes" id="UP000005309">
    <property type="component" value="Unassembled WGS sequence"/>
</dbReference>
<protein>
    <submittedName>
        <fullName evidence="1">Uncharacterized protein</fullName>
    </submittedName>
</protein>
<keyword evidence="2" id="KW-1185">Reference proteome</keyword>
<dbReference type="STRING" id="638302.HMPREF0908_0176"/>